<feature type="transmembrane region" description="Helical" evidence="5">
    <location>
        <begin position="238"/>
        <end position="257"/>
    </location>
</feature>
<reference evidence="8" key="1">
    <citation type="submission" date="2025-08" db="UniProtKB">
        <authorList>
            <consortium name="RefSeq"/>
        </authorList>
    </citation>
    <scope>IDENTIFICATION</scope>
    <source>
        <strain evidence="8">Mau12</strain>
        <tissue evidence="8">Whole Body</tissue>
    </source>
</reference>
<dbReference type="GeneID" id="117139831"/>
<feature type="transmembrane region" description="Helical" evidence="5">
    <location>
        <begin position="330"/>
        <end position="351"/>
    </location>
</feature>
<feature type="transmembrane region" description="Helical" evidence="5">
    <location>
        <begin position="182"/>
        <end position="202"/>
    </location>
</feature>
<feature type="transmembrane region" description="Helical" evidence="5">
    <location>
        <begin position="277"/>
        <end position="296"/>
    </location>
</feature>
<dbReference type="Proteomes" id="UP000515162">
    <property type="component" value="Chromosome 3L"/>
</dbReference>
<keyword evidence="3 5" id="KW-1133">Transmembrane helix</keyword>
<sequence length="373" mass="41149">MSMSRGGNTTLDLQPLLAESDVGNREQEEKMGGLADRASLLNGSGSKELSHREREDSALFVKKIGSALFYGLSSFMITVVNKTVLTSYHFPSFLFLSLGQLTASIVVLGMGKRLKLVNFPPLQRNTFAKIFPLPLIFLGNMMFGLGGTKTLSLPMFAALRRFSILMTMLLELKILGLRPSNAVQVSVYAMIGGALLAASDDLSFNMRGYIYVMITNALTASNGVYVKKKLDTSEIGKYGLMYYNSLFMFLPALALNYVTGDLDQALNFGQWNDSVFVLQFLLSCVMGFILSYSTILCTQFNSALTTTIVGCLKNICVTYLGMFIGGDYVFSWLNCIGINISVLASLLYTYVTFRRKRAPDKQDHLPSTRGENV</sequence>
<feature type="domain" description="Sugar phosphate transporter" evidence="6">
    <location>
        <begin position="72"/>
        <end position="348"/>
    </location>
</feature>
<evidence type="ECO:0000256" key="3">
    <source>
        <dbReference type="ARBA" id="ARBA00022989"/>
    </source>
</evidence>
<evidence type="ECO:0000313" key="8">
    <source>
        <dbReference type="RefSeq" id="XP_033158363.1"/>
    </source>
</evidence>
<organism evidence="7 8">
    <name type="scientific">Drosophila mauritiana</name>
    <name type="common">Fruit fly</name>
    <dbReference type="NCBI Taxonomy" id="7226"/>
    <lineage>
        <taxon>Eukaryota</taxon>
        <taxon>Metazoa</taxon>
        <taxon>Ecdysozoa</taxon>
        <taxon>Arthropoda</taxon>
        <taxon>Hexapoda</taxon>
        <taxon>Insecta</taxon>
        <taxon>Pterygota</taxon>
        <taxon>Neoptera</taxon>
        <taxon>Endopterygota</taxon>
        <taxon>Diptera</taxon>
        <taxon>Brachycera</taxon>
        <taxon>Muscomorpha</taxon>
        <taxon>Ephydroidea</taxon>
        <taxon>Drosophilidae</taxon>
        <taxon>Drosophila</taxon>
        <taxon>Sophophora</taxon>
    </lineage>
</organism>
<keyword evidence="7" id="KW-1185">Reference proteome</keyword>
<gene>
    <name evidence="8" type="primary">LOC117139831</name>
</gene>
<keyword evidence="2 5" id="KW-0812">Transmembrane</keyword>
<feature type="transmembrane region" description="Helical" evidence="5">
    <location>
        <begin position="208"/>
        <end position="226"/>
    </location>
</feature>
<evidence type="ECO:0000256" key="5">
    <source>
        <dbReference type="SAM" id="Phobius"/>
    </source>
</evidence>
<protein>
    <submittedName>
        <fullName evidence="8">UDP-sugar transporter UST74c</fullName>
    </submittedName>
</protein>
<feature type="transmembrane region" description="Helical" evidence="5">
    <location>
        <begin position="126"/>
        <end position="145"/>
    </location>
</feature>
<proteinExistence type="predicted"/>
<feature type="transmembrane region" description="Helical" evidence="5">
    <location>
        <begin position="303"/>
        <end position="324"/>
    </location>
</feature>
<dbReference type="Pfam" id="PF03151">
    <property type="entry name" value="TPT"/>
    <property type="match status" value="1"/>
</dbReference>
<feature type="transmembrane region" description="Helical" evidence="5">
    <location>
        <begin position="92"/>
        <end position="114"/>
    </location>
</feature>
<dbReference type="AlphaFoldDB" id="A0A6P8JQL3"/>
<evidence type="ECO:0000259" key="6">
    <source>
        <dbReference type="Pfam" id="PF03151"/>
    </source>
</evidence>
<dbReference type="RefSeq" id="XP_033158363.1">
    <property type="nucleotide sequence ID" value="XM_033302472.1"/>
</dbReference>
<dbReference type="GO" id="GO:0016020">
    <property type="term" value="C:membrane"/>
    <property type="evidence" value="ECO:0007669"/>
    <property type="project" value="UniProtKB-SubCell"/>
</dbReference>
<dbReference type="InterPro" id="IPR050186">
    <property type="entry name" value="TPT_transporter"/>
</dbReference>
<comment type="subcellular location">
    <subcellularLocation>
        <location evidence="1">Membrane</location>
        <topology evidence="1">Multi-pass membrane protein</topology>
    </subcellularLocation>
</comment>
<dbReference type="CTD" id="39943"/>
<keyword evidence="4 5" id="KW-0472">Membrane</keyword>
<name>A0A6P8JQL3_DROMA</name>
<evidence type="ECO:0000313" key="7">
    <source>
        <dbReference type="Proteomes" id="UP000515162"/>
    </source>
</evidence>
<dbReference type="PANTHER" id="PTHR11132">
    <property type="entry name" value="SOLUTE CARRIER FAMILY 35"/>
    <property type="match status" value="1"/>
</dbReference>
<evidence type="ECO:0000256" key="4">
    <source>
        <dbReference type="ARBA" id="ARBA00023136"/>
    </source>
</evidence>
<accession>A0A6P8JQL3</accession>
<evidence type="ECO:0000256" key="1">
    <source>
        <dbReference type="ARBA" id="ARBA00004141"/>
    </source>
</evidence>
<dbReference type="InterPro" id="IPR004853">
    <property type="entry name" value="Sugar_P_trans_dom"/>
</dbReference>
<evidence type="ECO:0000256" key="2">
    <source>
        <dbReference type="ARBA" id="ARBA00022692"/>
    </source>
</evidence>